<reference evidence="1" key="2">
    <citation type="journal article" date="2021" name="Mar. Drugs">
        <title>Genome Reduction and Secondary Metabolism of the Marine Sponge-Associated Cyanobacterium Leptothoe.</title>
        <authorList>
            <person name="Konstantinou D."/>
            <person name="Popin R.V."/>
            <person name="Fewer D.P."/>
            <person name="Sivonen K."/>
            <person name="Gkelis S."/>
        </authorList>
    </citation>
    <scope>NUCLEOTIDE SEQUENCE</scope>
    <source>
        <strain evidence="1">TAU-MAC 1115</strain>
    </source>
</reference>
<dbReference type="Pfam" id="PF19268">
    <property type="entry name" value="CIS_TMP"/>
    <property type="match status" value="1"/>
</dbReference>
<keyword evidence="2" id="KW-1185">Reference proteome</keyword>
<evidence type="ECO:0000313" key="2">
    <source>
        <dbReference type="Proteomes" id="UP000717364"/>
    </source>
</evidence>
<dbReference type="RefSeq" id="WP_215607537.1">
    <property type="nucleotide sequence ID" value="NZ_JADOES010000004.1"/>
</dbReference>
<gene>
    <name evidence="1" type="ORF">IXB50_03420</name>
</gene>
<proteinExistence type="predicted"/>
<reference evidence="1" key="1">
    <citation type="submission" date="2020-11" db="EMBL/GenBank/DDBJ databases">
        <authorList>
            <person name="Konstantinou D."/>
            <person name="Gkelis S."/>
            <person name="Popin R."/>
            <person name="Fewer D."/>
            <person name="Sivonen K."/>
        </authorList>
    </citation>
    <scope>NUCLEOTIDE SEQUENCE</scope>
    <source>
        <strain evidence="1">TAU-MAC 1115</strain>
    </source>
</reference>
<dbReference type="AlphaFoldDB" id="A0A947GGP2"/>
<name>A0A947GGP2_9CYAN</name>
<dbReference type="InterPro" id="IPR045538">
    <property type="entry name" value="CIS_TMP"/>
</dbReference>
<dbReference type="EMBL" id="JADOES010000004">
    <property type="protein sequence ID" value="MBT9314469.1"/>
    <property type="molecule type" value="Genomic_DNA"/>
</dbReference>
<evidence type="ECO:0000313" key="1">
    <source>
        <dbReference type="EMBL" id="MBT9314469.1"/>
    </source>
</evidence>
<organism evidence="1 2">
    <name type="scientific">Leptothoe spongobia TAU-MAC 1115</name>
    <dbReference type="NCBI Taxonomy" id="1967444"/>
    <lineage>
        <taxon>Bacteria</taxon>
        <taxon>Bacillati</taxon>
        <taxon>Cyanobacteriota</taxon>
        <taxon>Cyanophyceae</taxon>
        <taxon>Nodosilineales</taxon>
        <taxon>Cymatolegaceae</taxon>
        <taxon>Leptothoe</taxon>
        <taxon>Leptothoe spongobia</taxon>
    </lineage>
</organism>
<protein>
    <submittedName>
        <fullName evidence="1">Uncharacterized protein</fullName>
    </submittedName>
</protein>
<dbReference type="Proteomes" id="UP000717364">
    <property type="component" value="Unassembled WGS sequence"/>
</dbReference>
<accession>A0A947GGP2</accession>
<sequence>MAQQRHIIKQQILDLQVQSKIPTFELQNQLSSLYRSKIIPLIEAYCNQISTPDTLLRIDTLHIDLGEIDRQTLETDFIEKVKEQLTQQLAQQLAQQLSRYPASTPAAPTPAVHRASIPPNARMQQAKPPPPTNPTTAQLELLSYFLQTGLLPWWCNSLSSVALEDCYEQLRRTSPVALKALLQAQLKQAKPLQRLIYQFTDKTLVNIVDLMVPGGFTWIQPYCRDLQTLRSQVNHLREIPPRQFRLKLWQEIFGTLSLSPNTGINANVAIRNHLLQLAISFHINVPTFFQQLRQGMERLRDDDVRLESELPAVLEAHLQTAVPPIITHAAIENLYNLLNKLKSLNNKSSISSSLQEKLDALLDQFNDLRSAPSDTPSTNSLTDITTLVTELETQASFTYRPLINQIKSFLQSISPQPLSAKTFAPSVPSASSHPSVPFNDPITPFSDSEELYIQNAGLILLWPFLTRLFETLNLVQSNQFIDPQAAERAVLLLQYLADDSTANPEHLLPLNKLLCGLDLLDPIAAHLDMTELEQTECNSLLAAVIHNWSALKSTTPDGLRRGFLQRAGILRRHNHNWLLQAERETHDILLDQLPWSIRVVKLPWMSEILYVEW</sequence>
<comment type="caution">
    <text evidence="1">The sequence shown here is derived from an EMBL/GenBank/DDBJ whole genome shotgun (WGS) entry which is preliminary data.</text>
</comment>